<dbReference type="GO" id="GO:0097550">
    <property type="term" value="C:transcription preinitiation complex"/>
    <property type="evidence" value="ECO:0007669"/>
    <property type="project" value="TreeGrafter"/>
</dbReference>
<evidence type="ECO:0000256" key="4">
    <source>
        <dbReference type="ARBA" id="ARBA00022806"/>
    </source>
</evidence>
<evidence type="ECO:0000256" key="10">
    <source>
        <dbReference type="SAM" id="MobiDB-lite"/>
    </source>
</evidence>
<evidence type="ECO:0000313" key="13">
    <source>
        <dbReference type="EMBL" id="CCC89875.1"/>
    </source>
</evidence>
<evidence type="ECO:0000259" key="11">
    <source>
        <dbReference type="PROSITE" id="PS51192"/>
    </source>
</evidence>
<keyword evidence="6" id="KW-0413">Isomerase</keyword>
<dbReference type="GO" id="GO:0016787">
    <property type="term" value="F:hydrolase activity"/>
    <property type="evidence" value="ECO:0007669"/>
    <property type="project" value="UniProtKB-KW"/>
</dbReference>
<gene>
    <name evidence="13" type="ORF">TCIL3000_3_3090</name>
</gene>
<dbReference type="GO" id="GO:0003677">
    <property type="term" value="F:DNA binding"/>
    <property type="evidence" value="ECO:0007669"/>
    <property type="project" value="InterPro"/>
</dbReference>
<dbReference type="AlphaFoldDB" id="G0UKH0"/>
<dbReference type="GO" id="GO:0006367">
    <property type="term" value="P:transcription initiation at RNA polymerase II promoter"/>
    <property type="evidence" value="ECO:0007669"/>
    <property type="project" value="InterPro"/>
</dbReference>
<name>G0UKH0_TRYCI</name>
<dbReference type="CDD" id="cd18789">
    <property type="entry name" value="SF2_C_XPB"/>
    <property type="match status" value="1"/>
</dbReference>
<organism evidence="13">
    <name type="scientific">Trypanosoma congolense (strain IL3000)</name>
    <dbReference type="NCBI Taxonomy" id="1068625"/>
    <lineage>
        <taxon>Eukaryota</taxon>
        <taxon>Discoba</taxon>
        <taxon>Euglenozoa</taxon>
        <taxon>Kinetoplastea</taxon>
        <taxon>Metakinetoplastina</taxon>
        <taxon>Trypanosomatida</taxon>
        <taxon>Trypanosomatidae</taxon>
        <taxon>Trypanosoma</taxon>
        <taxon>Nannomonas</taxon>
    </lineage>
</organism>
<dbReference type="VEuPathDB" id="TriTrypDB:TcIL3000_3_3090"/>
<dbReference type="EC" id="5.6.2.4" evidence="8"/>
<feature type="domain" description="Helicase C-terminal" evidence="12">
    <location>
        <begin position="633"/>
        <end position="787"/>
    </location>
</feature>
<dbReference type="SUPFAM" id="SSF52540">
    <property type="entry name" value="P-loop containing nucleoside triphosphate hydrolases"/>
    <property type="match status" value="1"/>
</dbReference>
<evidence type="ECO:0000259" key="12">
    <source>
        <dbReference type="PROSITE" id="PS51194"/>
    </source>
</evidence>
<dbReference type="InterPro" id="IPR050615">
    <property type="entry name" value="ATP-dep_DNA_Helicase"/>
</dbReference>
<feature type="domain" description="Helicase ATP-binding" evidence="11">
    <location>
        <begin position="399"/>
        <end position="567"/>
    </location>
</feature>
<comment type="similarity">
    <text evidence="1">Belongs to the helicase family. RAD25/XPB subfamily.</text>
</comment>
<dbReference type="PANTHER" id="PTHR11274">
    <property type="entry name" value="RAD25/XP-B DNA REPAIR HELICASE"/>
    <property type="match status" value="1"/>
</dbReference>
<comment type="catalytic activity">
    <reaction evidence="9">
        <text>ATP + H2O = ADP + phosphate + H(+)</text>
        <dbReference type="Rhea" id="RHEA:13065"/>
        <dbReference type="ChEBI" id="CHEBI:15377"/>
        <dbReference type="ChEBI" id="CHEBI:15378"/>
        <dbReference type="ChEBI" id="CHEBI:30616"/>
        <dbReference type="ChEBI" id="CHEBI:43474"/>
        <dbReference type="ChEBI" id="CHEBI:456216"/>
        <dbReference type="EC" id="5.6.2.4"/>
    </reaction>
</comment>
<dbReference type="GO" id="GO:0000112">
    <property type="term" value="C:nucleotide-excision repair factor 3 complex"/>
    <property type="evidence" value="ECO:0007669"/>
    <property type="project" value="TreeGrafter"/>
</dbReference>
<keyword evidence="3" id="KW-0378">Hydrolase</keyword>
<dbReference type="InterPro" id="IPR014001">
    <property type="entry name" value="Helicase_ATP-bd"/>
</dbReference>
<dbReference type="GO" id="GO:0006289">
    <property type="term" value="P:nucleotide-excision repair"/>
    <property type="evidence" value="ECO:0007669"/>
    <property type="project" value="InterPro"/>
</dbReference>
<proteinExistence type="inferred from homology"/>
<evidence type="ECO:0000256" key="9">
    <source>
        <dbReference type="ARBA" id="ARBA00048988"/>
    </source>
</evidence>
<evidence type="ECO:0000256" key="8">
    <source>
        <dbReference type="ARBA" id="ARBA00034808"/>
    </source>
</evidence>
<dbReference type="EMBL" id="HE575316">
    <property type="protein sequence ID" value="CCC89875.1"/>
    <property type="molecule type" value="Genomic_DNA"/>
</dbReference>
<evidence type="ECO:0000256" key="7">
    <source>
        <dbReference type="ARBA" id="ARBA00034617"/>
    </source>
</evidence>
<dbReference type="GO" id="GO:0005524">
    <property type="term" value="F:ATP binding"/>
    <property type="evidence" value="ECO:0007669"/>
    <property type="project" value="UniProtKB-KW"/>
</dbReference>
<dbReference type="GO" id="GO:0043138">
    <property type="term" value="F:3'-5' DNA helicase activity"/>
    <property type="evidence" value="ECO:0007669"/>
    <property type="project" value="UniProtKB-EC"/>
</dbReference>
<keyword evidence="2" id="KW-0547">Nucleotide-binding</keyword>
<keyword evidence="4 13" id="KW-0347">Helicase</keyword>
<dbReference type="FunFam" id="3.40.50.300:FF:000077">
    <property type="entry name" value="Probable DNA repair helicase RAD25"/>
    <property type="match status" value="1"/>
</dbReference>
<dbReference type="Gene3D" id="3.40.50.300">
    <property type="entry name" value="P-loop containing nucleotide triphosphate hydrolases"/>
    <property type="match status" value="2"/>
</dbReference>
<dbReference type="NCBIfam" id="TIGR00603">
    <property type="entry name" value="rad25"/>
    <property type="match status" value="1"/>
</dbReference>
<dbReference type="InterPro" id="IPR001650">
    <property type="entry name" value="Helicase_C-like"/>
</dbReference>
<dbReference type="InterPro" id="IPR057821">
    <property type="entry name" value="XPB_C"/>
</dbReference>
<evidence type="ECO:0000256" key="1">
    <source>
        <dbReference type="ARBA" id="ARBA00006637"/>
    </source>
</evidence>
<dbReference type="PROSITE" id="PS51192">
    <property type="entry name" value="HELICASE_ATP_BIND_1"/>
    <property type="match status" value="1"/>
</dbReference>
<dbReference type="InterPro" id="IPR032438">
    <property type="entry name" value="ERCC3_RAD25_C"/>
</dbReference>
<dbReference type="GO" id="GO:0005675">
    <property type="term" value="C:transcription factor TFIIH holo complex"/>
    <property type="evidence" value="ECO:0007669"/>
    <property type="project" value="TreeGrafter"/>
</dbReference>
<reference evidence="13" key="1">
    <citation type="journal article" date="2012" name="Proc. Natl. Acad. Sci. U.S.A.">
        <title>Antigenic diversity is generated by distinct evolutionary mechanisms in African trypanosome species.</title>
        <authorList>
            <person name="Jackson A.P."/>
            <person name="Berry A."/>
            <person name="Aslett M."/>
            <person name="Allison H.C."/>
            <person name="Burton P."/>
            <person name="Vavrova-Anderson J."/>
            <person name="Brown R."/>
            <person name="Browne H."/>
            <person name="Corton N."/>
            <person name="Hauser H."/>
            <person name="Gamble J."/>
            <person name="Gilderthorp R."/>
            <person name="Marcello L."/>
            <person name="McQuillan J."/>
            <person name="Otto T.D."/>
            <person name="Quail M.A."/>
            <person name="Sanders M.J."/>
            <person name="van Tonder A."/>
            <person name="Ginger M.L."/>
            <person name="Field M.C."/>
            <person name="Barry J.D."/>
            <person name="Hertz-Fowler C."/>
            <person name="Berriman M."/>
        </authorList>
    </citation>
    <scope>NUCLEOTIDE SEQUENCE</scope>
    <source>
        <strain evidence="13">IL3000</strain>
    </source>
</reference>
<dbReference type="InterPro" id="IPR006935">
    <property type="entry name" value="Helicase/UvrB_N"/>
</dbReference>
<evidence type="ECO:0000256" key="3">
    <source>
        <dbReference type="ARBA" id="ARBA00022801"/>
    </source>
</evidence>
<dbReference type="PANTHER" id="PTHR11274:SF16">
    <property type="entry name" value="TFIIH BASAL TRANSCRIPTION FACTOR COMPLEX HELICASE XPB SUBUNIT"/>
    <property type="match status" value="1"/>
</dbReference>
<dbReference type="InterPro" id="IPR027417">
    <property type="entry name" value="P-loop_NTPase"/>
</dbReference>
<sequence length="937" mass="104831">MILGPGGTILVNHSHSAYPHLRDFLTACCEPVCRTLHMSEYVISPSSLSAASTEGTYSMGMIRNVLRYFRLNEQQRLPVDIARYNRLEQKVWNNLQNSTAEAALFETDDADGSSDAEQEECEGTEALSPCGEFASPKRFKRDPGGGGAAPPKHRVLSLCKRSVSSAEPFVSRAVINADALRPLPDDIEAMLQEEENSSKVRIVLQPCLQSRKLRTGKFVHSNFNQLQRHQYQSDENKLAYFLTSPDRQRMEYLVSHLQEYLVPISLHGAIRWIMSDVDRGVEERSTVESGRASVLRWLFDTPSRLPVFQCHGKEGAGATATPYSTGTGGGLGRCTRIVYKSQVADGKMRNVRERLYKQLGVRADLFYDYLQDQSLHVCGLELSENVRLRPYQVASLERFRSGNKAHQGVIVLPCGAGKTLTGIGAAATVKKRTIVMCINVMSVLQWQREFLRWTNLTEEQVTVCISDKKQMPGDVFITTYSMLIAKRPNVSDQEQSADAKLTSKILASVSEQPWGLLLLDEVHTALAHNFREVLNKVKFKCVVGLSATLLREDDKIGDLRHLVGPKLYEANWLDLTRAGFLARVECAEVQCPLPRPFLVAYLDNQKQGDLSTRRGTSPMARAVVCYNPYKLWCAQALLEFHRNRSPPDKVIIFCDQIDGVQYYAQHLNVPFMDGRTSDAERANLLQYFQHSSDINAIILSRVGDVALDIPCASVVIQISGLGASRRQEAQRLGRILRPKPPSLDNSCSFFYTLVSQDTHEISQSYSRQSWLRDQGFSYRVLQSDTVLQHFQKTGGRLCCVGHPKWWYECTASSSPLSVAAKGSYWTPFSRMASARLQSRFVAGVCSCELTSSVLGDTPRPEGLRDSGVEERWTVRFSDSNAPETFGTVQVSEGDPLAVRRICCGSLLLNHNCLSEEEGCLLDLVERMRSAVEKVSKH</sequence>
<comment type="catalytic activity">
    <reaction evidence="7">
        <text>Couples ATP hydrolysis with the unwinding of duplex DNA by translocating in the 3'-5' direction.</text>
        <dbReference type="EC" id="5.6.2.4"/>
    </reaction>
</comment>
<dbReference type="SMART" id="SM00487">
    <property type="entry name" value="DEXDc"/>
    <property type="match status" value="1"/>
</dbReference>
<protein>
    <recommendedName>
        <fullName evidence="8">DNA 3'-5' helicase</fullName>
        <ecNumber evidence="8">5.6.2.4</ecNumber>
    </recommendedName>
</protein>
<dbReference type="SMART" id="SM00490">
    <property type="entry name" value="HELICc"/>
    <property type="match status" value="1"/>
</dbReference>
<dbReference type="PROSITE" id="PS51194">
    <property type="entry name" value="HELICASE_CTER"/>
    <property type="match status" value="1"/>
</dbReference>
<evidence type="ECO:0000256" key="6">
    <source>
        <dbReference type="ARBA" id="ARBA00023235"/>
    </source>
</evidence>
<evidence type="ECO:0000256" key="5">
    <source>
        <dbReference type="ARBA" id="ARBA00022840"/>
    </source>
</evidence>
<evidence type="ECO:0000256" key="2">
    <source>
        <dbReference type="ARBA" id="ARBA00022741"/>
    </source>
</evidence>
<keyword evidence="5" id="KW-0067">ATP-binding</keyword>
<feature type="compositionally biased region" description="Acidic residues" evidence="10">
    <location>
        <begin position="108"/>
        <end position="123"/>
    </location>
</feature>
<dbReference type="InterPro" id="IPR001161">
    <property type="entry name" value="XPB/Ssl2"/>
</dbReference>
<dbReference type="Pfam" id="PF04851">
    <property type="entry name" value="ResIII"/>
    <property type="match status" value="1"/>
</dbReference>
<accession>G0UKH0</accession>
<dbReference type="Pfam" id="PF24482">
    <property type="entry name" value="XPB_C"/>
    <property type="match status" value="1"/>
</dbReference>
<dbReference type="Pfam" id="PF16203">
    <property type="entry name" value="ERCC3_RAD25_C"/>
    <property type="match status" value="1"/>
</dbReference>
<feature type="region of interest" description="Disordered" evidence="10">
    <location>
        <begin position="108"/>
        <end position="152"/>
    </location>
</feature>